<dbReference type="PROSITE" id="PS50977">
    <property type="entry name" value="HTH_TETR_2"/>
    <property type="match status" value="1"/>
</dbReference>
<dbReference type="Gene3D" id="1.10.357.10">
    <property type="entry name" value="Tetracycline Repressor, domain 2"/>
    <property type="match status" value="1"/>
</dbReference>
<organism evidence="7 8">
    <name type="scientific">Pseudonocardia eucalypti</name>
    <dbReference type="NCBI Taxonomy" id="648755"/>
    <lineage>
        <taxon>Bacteria</taxon>
        <taxon>Bacillati</taxon>
        <taxon>Actinomycetota</taxon>
        <taxon>Actinomycetes</taxon>
        <taxon>Pseudonocardiales</taxon>
        <taxon>Pseudonocardiaceae</taxon>
        <taxon>Pseudonocardia</taxon>
    </lineage>
</organism>
<dbReference type="SUPFAM" id="SSF48498">
    <property type="entry name" value="Tetracyclin repressor-like, C-terminal domain"/>
    <property type="match status" value="1"/>
</dbReference>
<evidence type="ECO:0000313" key="7">
    <source>
        <dbReference type="EMBL" id="GAA5164523.1"/>
    </source>
</evidence>
<dbReference type="InterPro" id="IPR050109">
    <property type="entry name" value="HTH-type_TetR-like_transc_reg"/>
</dbReference>
<reference evidence="8" key="1">
    <citation type="journal article" date="2019" name="Int. J. Syst. Evol. Microbiol.">
        <title>The Global Catalogue of Microorganisms (GCM) 10K type strain sequencing project: providing services to taxonomists for standard genome sequencing and annotation.</title>
        <authorList>
            <consortium name="The Broad Institute Genomics Platform"/>
            <consortium name="The Broad Institute Genome Sequencing Center for Infectious Disease"/>
            <person name="Wu L."/>
            <person name="Ma J."/>
        </authorList>
    </citation>
    <scope>NUCLEOTIDE SEQUENCE [LARGE SCALE GENOMIC DNA]</scope>
    <source>
        <strain evidence="8">JCM 18303</strain>
    </source>
</reference>
<keyword evidence="8" id="KW-1185">Reference proteome</keyword>
<dbReference type="EMBL" id="BAABJP010000030">
    <property type="protein sequence ID" value="GAA5164523.1"/>
    <property type="molecule type" value="Genomic_DNA"/>
</dbReference>
<dbReference type="Pfam" id="PF00440">
    <property type="entry name" value="TetR_N"/>
    <property type="match status" value="1"/>
</dbReference>
<keyword evidence="2" id="KW-0805">Transcription regulation</keyword>
<sequence length="206" mass="23107">MARKKSLDEGPEPREQILACASRLFYQRGFGETSIRDIAEAVGISSSTLYHHFANKQEVLHAIVSRFMTDFVDATVPTLRDTTLSPTERIRRTVRRHIEFSDDNRPALLVGNPIRYALDPAQREHGIKLQTAYHDAVRDTIAEGNRVGEFRVPDVSITTMALLDMLNGIREWFSPRGTLTRDQVIDHYTAITLAILTPAEGCATAS</sequence>
<evidence type="ECO:0000256" key="1">
    <source>
        <dbReference type="ARBA" id="ARBA00022491"/>
    </source>
</evidence>
<comment type="caution">
    <text evidence="7">The sequence shown here is derived from an EMBL/GenBank/DDBJ whole genome shotgun (WGS) entry which is preliminary data.</text>
</comment>
<evidence type="ECO:0000313" key="8">
    <source>
        <dbReference type="Proteomes" id="UP001428817"/>
    </source>
</evidence>
<dbReference type="Pfam" id="PF17932">
    <property type="entry name" value="TetR_C_24"/>
    <property type="match status" value="1"/>
</dbReference>
<dbReference type="InterPro" id="IPR001647">
    <property type="entry name" value="HTH_TetR"/>
</dbReference>
<proteinExistence type="predicted"/>
<evidence type="ECO:0000256" key="5">
    <source>
        <dbReference type="PROSITE-ProRule" id="PRU00335"/>
    </source>
</evidence>
<dbReference type="Gene3D" id="1.10.10.60">
    <property type="entry name" value="Homeodomain-like"/>
    <property type="match status" value="1"/>
</dbReference>
<evidence type="ECO:0000259" key="6">
    <source>
        <dbReference type="PROSITE" id="PS50977"/>
    </source>
</evidence>
<dbReference type="InterPro" id="IPR041490">
    <property type="entry name" value="KstR2_TetR_C"/>
</dbReference>
<feature type="DNA-binding region" description="H-T-H motif" evidence="5">
    <location>
        <begin position="34"/>
        <end position="53"/>
    </location>
</feature>
<accession>A0ABP9QMS9</accession>
<dbReference type="PANTHER" id="PTHR30055:SF175">
    <property type="entry name" value="HTH-TYPE TRANSCRIPTIONAL REPRESSOR KSTR2"/>
    <property type="match status" value="1"/>
</dbReference>
<dbReference type="RefSeq" id="WP_185062404.1">
    <property type="nucleotide sequence ID" value="NZ_BAABJP010000030.1"/>
</dbReference>
<protein>
    <submittedName>
        <fullName evidence="7">TetR/AcrR family transcriptional regulator</fullName>
    </submittedName>
</protein>
<feature type="domain" description="HTH tetR-type" evidence="6">
    <location>
        <begin position="11"/>
        <end position="71"/>
    </location>
</feature>
<dbReference type="PRINTS" id="PR00455">
    <property type="entry name" value="HTHTETR"/>
</dbReference>
<keyword evidence="1" id="KW-0678">Repressor</keyword>
<dbReference type="InterPro" id="IPR009057">
    <property type="entry name" value="Homeodomain-like_sf"/>
</dbReference>
<dbReference type="InterPro" id="IPR036271">
    <property type="entry name" value="Tet_transcr_reg_TetR-rel_C_sf"/>
</dbReference>
<dbReference type="SUPFAM" id="SSF46689">
    <property type="entry name" value="Homeodomain-like"/>
    <property type="match status" value="1"/>
</dbReference>
<keyword evidence="4" id="KW-0804">Transcription</keyword>
<gene>
    <name evidence="7" type="ORF">GCM10023321_53090</name>
</gene>
<evidence type="ECO:0000256" key="4">
    <source>
        <dbReference type="ARBA" id="ARBA00023163"/>
    </source>
</evidence>
<dbReference type="PANTHER" id="PTHR30055">
    <property type="entry name" value="HTH-TYPE TRANSCRIPTIONAL REGULATOR RUTR"/>
    <property type="match status" value="1"/>
</dbReference>
<evidence type="ECO:0000256" key="3">
    <source>
        <dbReference type="ARBA" id="ARBA00023125"/>
    </source>
</evidence>
<dbReference type="Proteomes" id="UP001428817">
    <property type="component" value="Unassembled WGS sequence"/>
</dbReference>
<keyword evidence="3 5" id="KW-0238">DNA-binding</keyword>
<name>A0ABP9QMS9_9PSEU</name>
<evidence type="ECO:0000256" key="2">
    <source>
        <dbReference type="ARBA" id="ARBA00023015"/>
    </source>
</evidence>